<sequence length="340" mass="35540">MRAGVRVALAGAAVTCLLAAAGCGGSGAGAPPAEFFAGETIEFVVPYEPGGGYDLYARDIAPYLSRCTGSDVTVINEPGAGGLLATSQTAVADPDGLRVQIINTVGAVSAELGQAEGLNFHLSELSWLARVSSEANVVVVAADSRFRTFEDMRRSTEPVKFVSTGPGSNDYVNPPLLSRIFDFPVDVITGFSGSGEARTAYLRGDADAQILPVASVSSAIRAGEIRPLLTIGETDDELFADTPTAADLPLRTPEQAQILSSLLDLAAASRTVATTPDVEPARLQFLRDAFACALTDPELVAKSTKQRRPIEFLPGDATARAVDALLHSDAAFQTALREIT</sequence>
<keyword evidence="4" id="KW-1185">Reference proteome</keyword>
<dbReference type="RefSeq" id="WP_241036064.1">
    <property type="nucleotide sequence ID" value="NZ_BAAAJF010000020.1"/>
</dbReference>
<keyword evidence="2" id="KW-0732">Signal</keyword>
<dbReference type="PANTHER" id="PTHR42928:SF5">
    <property type="entry name" value="BLR1237 PROTEIN"/>
    <property type="match status" value="1"/>
</dbReference>
<comment type="similarity">
    <text evidence="1">Belongs to the UPF0065 (bug) family.</text>
</comment>
<accession>A0ABS9TBV8</accession>
<dbReference type="PROSITE" id="PS51257">
    <property type="entry name" value="PROKAR_LIPOPROTEIN"/>
    <property type="match status" value="1"/>
</dbReference>
<proteinExistence type="inferred from homology"/>
<dbReference type="InterPro" id="IPR005064">
    <property type="entry name" value="BUG"/>
</dbReference>
<evidence type="ECO:0000313" key="3">
    <source>
        <dbReference type="EMBL" id="MCH6166029.1"/>
    </source>
</evidence>
<evidence type="ECO:0008006" key="5">
    <source>
        <dbReference type="Google" id="ProtNLM"/>
    </source>
</evidence>
<dbReference type="Gene3D" id="3.40.190.150">
    <property type="entry name" value="Bordetella uptake gene, domain 1"/>
    <property type="match status" value="1"/>
</dbReference>
<evidence type="ECO:0000313" key="4">
    <source>
        <dbReference type="Proteomes" id="UP001299970"/>
    </source>
</evidence>
<dbReference type="Gene3D" id="3.40.190.10">
    <property type="entry name" value="Periplasmic binding protein-like II"/>
    <property type="match status" value="1"/>
</dbReference>
<comment type="caution">
    <text evidence="3">The sequence shown here is derived from an EMBL/GenBank/DDBJ whole genome shotgun (WGS) entry which is preliminary data.</text>
</comment>
<dbReference type="SUPFAM" id="SSF53850">
    <property type="entry name" value="Periplasmic binding protein-like II"/>
    <property type="match status" value="1"/>
</dbReference>
<dbReference type="Pfam" id="PF03401">
    <property type="entry name" value="TctC"/>
    <property type="match status" value="1"/>
</dbReference>
<reference evidence="3 4" key="1">
    <citation type="submission" date="2022-03" db="EMBL/GenBank/DDBJ databases">
        <title>Pseudonocardia alaer sp. nov., a novel actinomycete isolated from reed forest soil.</title>
        <authorList>
            <person name="Wang L."/>
        </authorList>
    </citation>
    <scope>NUCLEOTIDE SEQUENCE [LARGE SCALE GENOMIC DNA]</scope>
    <source>
        <strain evidence="3 4">Y-16303</strain>
    </source>
</reference>
<feature type="chain" id="PRO_5045758882" description="Tripartite-type tricarboxylate transporter receptor subunit TctC" evidence="2">
    <location>
        <begin position="22"/>
        <end position="340"/>
    </location>
</feature>
<evidence type="ECO:0000256" key="2">
    <source>
        <dbReference type="SAM" id="SignalP"/>
    </source>
</evidence>
<protein>
    <recommendedName>
        <fullName evidence="5">Tripartite-type tricarboxylate transporter receptor subunit TctC</fullName>
    </recommendedName>
</protein>
<evidence type="ECO:0000256" key="1">
    <source>
        <dbReference type="ARBA" id="ARBA00006987"/>
    </source>
</evidence>
<dbReference type="EMBL" id="JAKXMK010000008">
    <property type="protein sequence ID" value="MCH6166029.1"/>
    <property type="molecule type" value="Genomic_DNA"/>
</dbReference>
<gene>
    <name evidence="3" type="ORF">MMF94_10085</name>
</gene>
<organism evidence="3 4">
    <name type="scientific">Pseudonocardia alaniniphila</name>
    <dbReference type="NCBI Taxonomy" id="75291"/>
    <lineage>
        <taxon>Bacteria</taxon>
        <taxon>Bacillati</taxon>
        <taxon>Actinomycetota</taxon>
        <taxon>Actinomycetes</taxon>
        <taxon>Pseudonocardiales</taxon>
        <taxon>Pseudonocardiaceae</taxon>
        <taxon>Pseudonocardia</taxon>
    </lineage>
</organism>
<name>A0ABS9TBV8_9PSEU</name>
<dbReference type="InterPro" id="IPR042100">
    <property type="entry name" value="Bug_dom1"/>
</dbReference>
<dbReference type="PANTHER" id="PTHR42928">
    <property type="entry name" value="TRICARBOXYLATE-BINDING PROTEIN"/>
    <property type="match status" value="1"/>
</dbReference>
<dbReference type="Proteomes" id="UP001299970">
    <property type="component" value="Unassembled WGS sequence"/>
</dbReference>
<feature type="signal peptide" evidence="2">
    <location>
        <begin position="1"/>
        <end position="21"/>
    </location>
</feature>